<comment type="cofactor">
    <cofactor evidence="5">
        <name>FAD</name>
        <dbReference type="ChEBI" id="CHEBI:57692"/>
    </cofactor>
</comment>
<dbReference type="InterPro" id="IPR020946">
    <property type="entry name" value="Flavin_mOase-like"/>
</dbReference>
<protein>
    <recommendedName>
        <fullName evidence="5">Flavin-containing monooxygenase</fullName>
        <ecNumber evidence="5">1.-.-.-</ecNumber>
    </recommendedName>
</protein>
<dbReference type="EC" id="1.-.-.-" evidence="5"/>
<evidence type="ECO:0000313" key="6">
    <source>
        <dbReference type="Proteomes" id="UP000887574"/>
    </source>
</evidence>
<evidence type="ECO:0000256" key="3">
    <source>
        <dbReference type="ARBA" id="ARBA00022827"/>
    </source>
</evidence>
<dbReference type="SUPFAM" id="SSF51905">
    <property type="entry name" value="FAD/NAD(P)-binding domain"/>
    <property type="match status" value="1"/>
</dbReference>
<dbReference type="GO" id="GO:0004499">
    <property type="term" value="F:N,N-dimethylaniline monooxygenase activity"/>
    <property type="evidence" value="ECO:0007669"/>
    <property type="project" value="InterPro"/>
</dbReference>
<keyword evidence="4 5" id="KW-0560">Oxidoreductase</keyword>
<evidence type="ECO:0000256" key="4">
    <source>
        <dbReference type="ARBA" id="ARBA00023002"/>
    </source>
</evidence>
<keyword evidence="6" id="KW-1185">Reference proteome</keyword>
<dbReference type="Gene3D" id="3.10.600.10">
    <property type="entry name" value="pyruvate carboxylase f1077a mutant domain"/>
    <property type="match status" value="1"/>
</dbReference>
<dbReference type="GO" id="GO:0050660">
    <property type="term" value="F:flavin adenine dinucleotide binding"/>
    <property type="evidence" value="ECO:0007669"/>
    <property type="project" value="InterPro"/>
</dbReference>
<dbReference type="GO" id="GO:0050661">
    <property type="term" value="F:NADP binding"/>
    <property type="evidence" value="ECO:0007669"/>
    <property type="project" value="InterPro"/>
</dbReference>
<keyword evidence="5" id="KW-0503">Monooxygenase</keyword>
<keyword evidence="2 5" id="KW-0285">Flavoprotein</keyword>
<name>A0A915D4I2_9BILA</name>
<dbReference type="Pfam" id="PF00743">
    <property type="entry name" value="FMO-like"/>
    <property type="match status" value="1"/>
</dbReference>
<dbReference type="AlphaFoldDB" id="A0A915D4I2"/>
<organism evidence="6 7">
    <name type="scientific">Ditylenchus dipsaci</name>
    <dbReference type="NCBI Taxonomy" id="166011"/>
    <lineage>
        <taxon>Eukaryota</taxon>
        <taxon>Metazoa</taxon>
        <taxon>Ecdysozoa</taxon>
        <taxon>Nematoda</taxon>
        <taxon>Chromadorea</taxon>
        <taxon>Rhabditida</taxon>
        <taxon>Tylenchina</taxon>
        <taxon>Tylenchomorpha</taxon>
        <taxon>Sphaerularioidea</taxon>
        <taxon>Anguinidae</taxon>
        <taxon>Anguininae</taxon>
        <taxon>Ditylenchus</taxon>
    </lineage>
</organism>
<dbReference type="InterPro" id="IPR050346">
    <property type="entry name" value="FMO-like"/>
</dbReference>
<sequence>MMSSYGPVDKLNTKVFFAGLDVAEETNVEIEQGKTLVIQLLAKGKLNERGEREVFFEMNGQLRQIYIQDKEASKDMVVRPKAVPGVRGSIGARCLVKFLNYEDGNELDLAQRDGHLLMESPSCFRKVPRHWRHLELRKNQFNNSTMKTTVLNTTKEMSAFSDCPPPKHFANYMHNTSYLQYLSLLKSFIRGYCETHDLLPHIQLEHEVTQIKRADDYALTGRWLVEYTDSKGNSTRQVFDCVVMAVGHNFTPNIPSWPDQHLFTGAILHSKDYKVPTKQFEDKVNLVVELECQRQILQWS</sequence>
<keyword evidence="3 5" id="KW-0274">FAD</keyword>
<reference evidence="7" key="1">
    <citation type="submission" date="2022-11" db="UniProtKB">
        <authorList>
            <consortium name="WormBaseParasite"/>
        </authorList>
    </citation>
    <scope>IDENTIFICATION</scope>
</reference>
<evidence type="ECO:0000256" key="1">
    <source>
        <dbReference type="ARBA" id="ARBA00009183"/>
    </source>
</evidence>
<dbReference type="Gene3D" id="3.50.50.60">
    <property type="entry name" value="FAD/NAD(P)-binding domain"/>
    <property type="match status" value="1"/>
</dbReference>
<proteinExistence type="inferred from homology"/>
<evidence type="ECO:0000313" key="7">
    <source>
        <dbReference type="WBParaSite" id="jg15297"/>
    </source>
</evidence>
<accession>A0A915D4I2</accession>
<dbReference type="InterPro" id="IPR036188">
    <property type="entry name" value="FAD/NAD-bd_sf"/>
</dbReference>
<evidence type="ECO:0000256" key="2">
    <source>
        <dbReference type="ARBA" id="ARBA00022630"/>
    </source>
</evidence>
<dbReference type="WBParaSite" id="jg15297">
    <property type="protein sequence ID" value="jg15297"/>
    <property type="gene ID" value="jg15297"/>
</dbReference>
<dbReference type="Proteomes" id="UP000887574">
    <property type="component" value="Unplaced"/>
</dbReference>
<evidence type="ECO:0000256" key="5">
    <source>
        <dbReference type="RuleBase" id="RU361177"/>
    </source>
</evidence>
<comment type="similarity">
    <text evidence="1 5">Belongs to the FMO family.</text>
</comment>
<dbReference type="PANTHER" id="PTHR23023">
    <property type="entry name" value="DIMETHYLANILINE MONOOXYGENASE"/>
    <property type="match status" value="1"/>
</dbReference>